<feature type="transmembrane region" description="Helical" evidence="5">
    <location>
        <begin position="25"/>
        <end position="43"/>
    </location>
</feature>
<dbReference type="SUPFAM" id="SSF47384">
    <property type="entry name" value="Homodimeric domain of signal transducing histidine kinase"/>
    <property type="match status" value="1"/>
</dbReference>
<dbReference type="EMBL" id="JACIJP010000002">
    <property type="protein sequence ID" value="MBB6124268.1"/>
    <property type="molecule type" value="Genomic_DNA"/>
</dbReference>
<sequence length="673" mass="72641">MEDAYAIDMDEETEGSWWRHVLERALPFLIGIPLVLALGALLYQASTAARDRESALSEQQRSYEIIALARRLDGSIAKAESTLARYVISMDANTGRLYQQHWSRAAAELGALERATRGDAAQHHLVEKLSFAFRDRGQTLSDIALRTTYDQKMTSLGKFHQAGTAQNLTEIGSDLDAIIAAEMERLRARNLDVIRTGDKTAQLATTSWLVGLVLLVAILVTAWVARGAFNDRRIQRRLTRDEAARALALEKAVAVRTAELQLAYVQLQQESTDRAAAEESLRQMQKMEAVGQLTGGIAHDFNNMLAVVVGGLELARRRLMKAPEEAARHIDNAMEGANRASALTRRLLAFARAEPHLPDATNPDELVSGMGELIDRTIGDQIRVTFDLAANDWAIYVDRYALENAILNLAVNARDAMEGKGTLTLATRQRRLAAGEVGECVAGEYLSLAVTDTGCGMPPEVLDRVFEPFFTTKPAGQGTGLGLSQIFGFVGQYGGEIRIQSKLGEGTTVEMFLPRHHGVAAPSTISLSGGASENATSGEPGGDVGLSILVVEDDPRVLAQTRAALTELGHNPICCDSPLKAPQMLQANPDVRLILSDVLMPDMTGPEMIASLPPACRAIPVIFVTGYAGDVSDNRLFEGHGLLRKPYTLAALANAIADAVSELPGSQTTAAAE</sequence>
<dbReference type="CDD" id="cd00156">
    <property type="entry name" value="REC"/>
    <property type="match status" value="1"/>
</dbReference>
<dbReference type="PANTHER" id="PTHR43065">
    <property type="entry name" value="SENSOR HISTIDINE KINASE"/>
    <property type="match status" value="1"/>
</dbReference>
<dbReference type="SMART" id="SM00448">
    <property type="entry name" value="REC"/>
    <property type="match status" value="1"/>
</dbReference>
<dbReference type="SUPFAM" id="SSF55874">
    <property type="entry name" value="ATPase domain of HSP90 chaperone/DNA topoisomerase II/histidine kinase"/>
    <property type="match status" value="1"/>
</dbReference>
<feature type="modified residue" description="4-aspartylphosphate" evidence="4">
    <location>
        <position position="597"/>
    </location>
</feature>
<dbReference type="SMART" id="SM00387">
    <property type="entry name" value="HATPase_c"/>
    <property type="match status" value="1"/>
</dbReference>
<dbReference type="Pfam" id="PF00072">
    <property type="entry name" value="Response_reg"/>
    <property type="match status" value="1"/>
</dbReference>
<dbReference type="InterPro" id="IPR003594">
    <property type="entry name" value="HATPase_dom"/>
</dbReference>
<dbReference type="InterPro" id="IPR036097">
    <property type="entry name" value="HisK_dim/P_sf"/>
</dbReference>
<evidence type="ECO:0000256" key="5">
    <source>
        <dbReference type="SAM" id="Phobius"/>
    </source>
</evidence>
<dbReference type="Pfam" id="PF00512">
    <property type="entry name" value="HisKA"/>
    <property type="match status" value="1"/>
</dbReference>
<comment type="catalytic activity">
    <reaction evidence="1">
        <text>ATP + protein L-histidine = ADP + protein N-phospho-L-histidine.</text>
        <dbReference type="EC" id="2.7.13.3"/>
    </reaction>
</comment>
<evidence type="ECO:0000259" key="6">
    <source>
        <dbReference type="PROSITE" id="PS50109"/>
    </source>
</evidence>
<organism evidence="8 9">
    <name type="scientific">Sphingobium subterraneum</name>
    <dbReference type="NCBI Taxonomy" id="627688"/>
    <lineage>
        <taxon>Bacteria</taxon>
        <taxon>Pseudomonadati</taxon>
        <taxon>Pseudomonadota</taxon>
        <taxon>Alphaproteobacteria</taxon>
        <taxon>Sphingomonadales</taxon>
        <taxon>Sphingomonadaceae</taxon>
        <taxon>Sphingobium</taxon>
    </lineage>
</organism>
<dbReference type="Pfam" id="PF02518">
    <property type="entry name" value="HATPase_c"/>
    <property type="match status" value="1"/>
</dbReference>
<dbReference type="EC" id="2.7.13.3" evidence="2"/>
<dbReference type="Gene3D" id="1.10.287.130">
    <property type="match status" value="1"/>
</dbReference>
<proteinExistence type="predicted"/>
<reference evidence="8 9" key="1">
    <citation type="submission" date="2020-08" db="EMBL/GenBank/DDBJ databases">
        <title>Genomic Encyclopedia of Type Strains, Phase IV (KMG-IV): sequencing the most valuable type-strain genomes for metagenomic binning, comparative biology and taxonomic classification.</title>
        <authorList>
            <person name="Goeker M."/>
        </authorList>
    </citation>
    <scope>NUCLEOTIDE SEQUENCE [LARGE SCALE GENOMIC DNA]</scope>
    <source>
        <strain evidence="8 9">DSM 102255</strain>
    </source>
</reference>
<dbReference type="RefSeq" id="WP_425506238.1">
    <property type="nucleotide sequence ID" value="NZ_JACIJP010000002.1"/>
</dbReference>
<dbReference type="SUPFAM" id="SSF52172">
    <property type="entry name" value="CheY-like"/>
    <property type="match status" value="1"/>
</dbReference>
<dbReference type="SMART" id="SM00388">
    <property type="entry name" value="HisKA"/>
    <property type="match status" value="1"/>
</dbReference>
<feature type="transmembrane region" description="Helical" evidence="5">
    <location>
        <begin position="208"/>
        <end position="229"/>
    </location>
</feature>
<dbReference type="InterPro" id="IPR005467">
    <property type="entry name" value="His_kinase_dom"/>
</dbReference>
<protein>
    <recommendedName>
        <fullName evidence="2">histidine kinase</fullName>
        <ecNumber evidence="2">2.7.13.3</ecNumber>
    </recommendedName>
</protein>
<evidence type="ECO:0000313" key="8">
    <source>
        <dbReference type="EMBL" id="MBB6124268.1"/>
    </source>
</evidence>
<keyword evidence="5" id="KW-0812">Transmembrane</keyword>
<evidence type="ECO:0000256" key="1">
    <source>
        <dbReference type="ARBA" id="ARBA00000085"/>
    </source>
</evidence>
<evidence type="ECO:0000259" key="7">
    <source>
        <dbReference type="PROSITE" id="PS50110"/>
    </source>
</evidence>
<keyword evidence="5" id="KW-0472">Membrane</keyword>
<dbReference type="InterPro" id="IPR003661">
    <property type="entry name" value="HisK_dim/P_dom"/>
</dbReference>
<dbReference type="InterPro" id="IPR001789">
    <property type="entry name" value="Sig_transdc_resp-reg_receiver"/>
</dbReference>
<dbReference type="PROSITE" id="PS50109">
    <property type="entry name" value="HIS_KIN"/>
    <property type="match status" value="1"/>
</dbReference>
<dbReference type="InterPro" id="IPR011006">
    <property type="entry name" value="CheY-like_superfamily"/>
</dbReference>
<keyword evidence="3 4" id="KW-0597">Phosphoprotein</keyword>
<dbReference type="AlphaFoldDB" id="A0A841J6U1"/>
<keyword evidence="5" id="KW-1133">Transmembrane helix</keyword>
<dbReference type="CDD" id="cd00082">
    <property type="entry name" value="HisKA"/>
    <property type="match status" value="1"/>
</dbReference>
<keyword evidence="8" id="KW-0418">Kinase</keyword>
<evidence type="ECO:0000256" key="4">
    <source>
        <dbReference type="PROSITE-ProRule" id="PRU00169"/>
    </source>
</evidence>
<comment type="caution">
    <text evidence="8">The sequence shown here is derived from an EMBL/GenBank/DDBJ whole genome shotgun (WGS) entry which is preliminary data.</text>
</comment>
<gene>
    <name evidence="8" type="ORF">FHS92_001997</name>
</gene>
<dbReference type="InterPro" id="IPR036890">
    <property type="entry name" value="HATPase_C_sf"/>
</dbReference>
<keyword evidence="9" id="KW-1185">Reference proteome</keyword>
<feature type="domain" description="Histidine kinase" evidence="6">
    <location>
        <begin position="296"/>
        <end position="517"/>
    </location>
</feature>
<dbReference type="Gene3D" id="3.30.565.10">
    <property type="entry name" value="Histidine kinase-like ATPase, C-terminal domain"/>
    <property type="match status" value="1"/>
</dbReference>
<accession>A0A841J6U1</accession>
<evidence type="ECO:0000256" key="2">
    <source>
        <dbReference type="ARBA" id="ARBA00012438"/>
    </source>
</evidence>
<dbReference type="Gene3D" id="3.40.50.2300">
    <property type="match status" value="1"/>
</dbReference>
<name>A0A841J6U1_9SPHN</name>
<feature type="domain" description="Response regulatory" evidence="7">
    <location>
        <begin position="547"/>
        <end position="660"/>
    </location>
</feature>
<dbReference type="PANTHER" id="PTHR43065:SF42">
    <property type="entry name" value="TWO-COMPONENT SENSOR PPRA"/>
    <property type="match status" value="1"/>
</dbReference>
<keyword evidence="8" id="KW-0808">Transferase</keyword>
<evidence type="ECO:0000313" key="9">
    <source>
        <dbReference type="Proteomes" id="UP000552700"/>
    </source>
</evidence>
<dbReference type="Proteomes" id="UP000552700">
    <property type="component" value="Unassembled WGS sequence"/>
</dbReference>
<dbReference type="PRINTS" id="PR00344">
    <property type="entry name" value="BCTRLSENSOR"/>
</dbReference>
<dbReference type="InterPro" id="IPR004358">
    <property type="entry name" value="Sig_transdc_His_kin-like_C"/>
</dbReference>
<dbReference type="GO" id="GO:0000155">
    <property type="term" value="F:phosphorelay sensor kinase activity"/>
    <property type="evidence" value="ECO:0007669"/>
    <property type="project" value="InterPro"/>
</dbReference>
<evidence type="ECO:0000256" key="3">
    <source>
        <dbReference type="ARBA" id="ARBA00022553"/>
    </source>
</evidence>
<dbReference type="PROSITE" id="PS50110">
    <property type="entry name" value="RESPONSE_REGULATORY"/>
    <property type="match status" value="1"/>
</dbReference>